<reference evidence="1 2" key="1">
    <citation type="submission" date="2020-03" db="EMBL/GenBank/DDBJ databases">
        <title>Bacterial isolates of synthetic phycosphere.</title>
        <authorList>
            <person name="Fu H."/>
            <person name="Moran M.A."/>
        </authorList>
    </citation>
    <scope>NUCLEOTIDE SEQUENCE [LARGE SCALE GENOMIC DNA]</scope>
    <source>
        <strain evidence="1 2">HF1</strain>
    </source>
</reference>
<protein>
    <recommendedName>
        <fullName evidence="3">DUF4304 domain-containing protein</fullName>
    </recommendedName>
</protein>
<dbReference type="Proteomes" id="UP000709466">
    <property type="component" value="Unassembled WGS sequence"/>
</dbReference>
<comment type="caution">
    <text evidence="1">The sequence shown here is derived from an EMBL/GenBank/DDBJ whole genome shotgun (WGS) entry which is preliminary data.</text>
</comment>
<keyword evidence="2" id="KW-1185">Reference proteome</keyword>
<evidence type="ECO:0000313" key="2">
    <source>
        <dbReference type="Proteomes" id="UP000709466"/>
    </source>
</evidence>
<dbReference type="EMBL" id="JAATOP010000003">
    <property type="protein sequence ID" value="NIY72038.1"/>
    <property type="molecule type" value="Genomic_DNA"/>
</dbReference>
<proteinExistence type="predicted"/>
<sequence>MRELGASFGDAGFRERAGVLVRSQFSCEVIEVQVSSKRTSFFLNYGIASDACTDIEGSPVDFELQGRVRFKDSSEIDMADALNPDLFSAAREQASSLFNVFHKEERLLQELRSADPGVAFWPAAEENCVIGWSALKAASFLSDHAEYKLALEWAKVALSVVPKVAKGRRKRVEKLISDLTDR</sequence>
<dbReference type="RefSeq" id="WP_167637424.1">
    <property type="nucleotide sequence ID" value="NZ_JAATOP010000003.1"/>
</dbReference>
<evidence type="ECO:0000313" key="1">
    <source>
        <dbReference type="EMBL" id="NIY72038.1"/>
    </source>
</evidence>
<evidence type="ECO:0008006" key="3">
    <source>
        <dbReference type="Google" id="ProtNLM"/>
    </source>
</evidence>
<accession>A0ABX0VVD4</accession>
<organism evidence="1 2">
    <name type="scientific">Marivivens donghaensis</name>
    <dbReference type="NCBI Taxonomy" id="1699413"/>
    <lineage>
        <taxon>Bacteria</taxon>
        <taxon>Pseudomonadati</taxon>
        <taxon>Pseudomonadota</taxon>
        <taxon>Alphaproteobacteria</taxon>
        <taxon>Rhodobacterales</taxon>
        <taxon>Paracoccaceae</taxon>
        <taxon>Marivivens group</taxon>
        <taxon>Marivivens</taxon>
    </lineage>
</organism>
<name>A0ABX0VVD4_9RHOB</name>
<gene>
    <name evidence="1" type="ORF">HCZ30_06260</name>
</gene>